<accession>A0A804JIH4</accession>
<gene>
    <name evidence="3" type="ORF">GSMUA_166610.1</name>
</gene>
<reference evidence="3" key="1">
    <citation type="submission" date="2021-03" db="EMBL/GenBank/DDBJ databases">
        <authorList>
            <consortium name="Genoscope - CEA"/>
            <person name="William W."/>
        </authorList>
    </citation>
    <scope>NUCLEOTIDE SEQUENCE</scope>
    <source>
        <strain evidence="3">Doubled-haploid Pahang</strain>
    </source>
</reference>
<feature type="compositionally biased region" description="Basic and acidic residues" evidence="1">
    <location>
        <begin position="119"/>
        <end position="129"/>
    </location>
</feature>
<dbReference type="EMBL" id="HG996471">
    <property type="protein sequence ID" value="CAG1846866.1"/>
    <property type="molecule type" value="Genomic_DNA"/>
</dbReference>
<dbReference type="FunCoup" id="A0A804JIH4">
    <property type="interactions" value="4023"/>
</dbReference>
<reference evidence="4" key="2">
    <citation type="submission" date="2021-05" db="UniProtKB">
        <authorList>
            <consortium name="EnsemblPlants"/>
        </authorList>
    </citation>
    <scope>IDENTIFICATION</scope>
    <source>
        <strain evidence="4">subsp. malaccensis</strain>
    </source>
</reference>
<feature type="region of interest" description="Disordered" evidence="1">
    <location>
        <begin position="1"/>
        <end position="91"/>
    </location>
</feature>
<dbReference type="OMA" id="TRACNEI"/>
<sequence>MENAREARRRKILERGSDRLALITGQGRSVPDSSPPPPPSPLTKEDDPRTSISPFSGYDATSSHFSNQYGSNKDTSGTAAEIAGGERSNGISRTRACNEIVGGKEDEINICESRNVAEVKTHQKDRDSKLLNPPVPQKSSDQVVDTVESQAREKKQILFSSKQVSRSVSTSENTRLLFAVTVALMVILSNHGYALGGAASIINFRPLFLVMLSDITIVLGLLMTTQARVEKVKEKGSKTGKEEYGPAANTNTDDALEAFLMFQKVARAVFMDCSICAAIMISGLCI</sequence>
<dbReference type="PANTHER" id="PTHR35469:SF4">
    <property type="entry name" value="TRANSMEMBRANE PROTEIN"/>
    <property type="match status" value="1"/>
</dbReference>
<keyword evidence="2" id="KW-0812">Transmembrane</keyword>
<evidence type="ECO:0000256" key="1">
    <source>
        <dbReference type="SAM" id="MobiDB-lite"/>
    </source>
</evidence>
<dbReference type="InParanoid" id="A0A804JIH4"/>
<feature type="transmembrane region" description="Helical" evidence="2">
    <location>
        <begin position="176"/>
        <end position="195"/>
    </location>
</feature>
<keyword evidence="2" id="KW-0472">Membrane</keyword>
<keyword evidence="2" id="KW-1133">Transmembrane helix</keyword>
<keyword evidence="5" id="KW-1185">Reference proteome</keyword>
<dbReference type="Gramene" id="Ma06_t20710.1">
    <property type="protein sequence ID" value="Ma06_p20710.1"/>
    <property type="gene ID" value="Ma06_g20710"/>
</dbReference>
<protein>
    <submittedName>
        <fullName evidence="3">(wild Malaysian banana) hypothetical protein</fullName>
    </submittedName>
</protein>
<evidence type="ECO:0000313" key="5">
    <source>
        <dbReference type="Proteomes" id="UP000012960"/>
    </source>
</evidence>
<evidence type="ECO:0000313" key="4">
    <source>
        <dbReference type="EnsemblPlants" id="Ma06_p20710.1"/>
    </source>
</evidence>
<evidence type="ECO:0000313" key="3">
    <source>
        <dbReference type="EMBL" id="CAG1846866.1"/>
    </source>
</evidence>
<evidence type="ECO:0000256" key="2">
    <source>
        <dbReference type="SAM" id="Phobius"/>
    </source>
</evidence>
<dbReference type="Proteomes" id="UP000012960">
    <property type="component" value="Unplaced"/>
</dbReference>
<organism evidence="4 5">
    <name type="scientific">Musa acuminata subsp. malaccensis</name>
    <name type="common">Wild banana</name>
    <name type="synonym">Musa malaccensis</name>
    <dbReference type="NCBI Taxonomy" id="214687"/>
    <lineage>
        <taxon>Eukaryota</taxon>
        <taxon>Viridiplantae</taxon>
        <taxon>Streptophyta</taxon>
        <taxon>Embryophyta</taxon>
        <taxon>Tracheophyta</taxon>
        <taxon>Spermatophyta</taxon>
        <taxon>Magnoliopsida</taxon>
        <taxon>Liliopsida</taxon>
        <taxon>Zingiberales</taxon>
        <taxon>Musaceae</taxon>
        <taxon>Musa</taxon>
    </lineage>
</organism>
<name>A0A804JIH4_MUSAM</name>
<dbReference type="PANTHER" id="PTHR35469">
    <property type="entry name" value="TRANSMEMBRANE PROTEIN"/>
    <property type="match status" value="1"/>
</dbReference>
<dbReference type="OrthoDB" id="1922492at2759"/>
<proteinExistence type="predicted"/>
<feature type="transmembrane region" description="Helical" evidence="2">
    <location>
        <begin position="207"/>
        <end position="225"/>
    </location>
</feature>
<feature type="region of interest" description="Disordered" evidence="1">
    <location>
        <begin position="119"/>
        <end position="141"/>
    </location>
</feature>
<dbReference type="AlphaFoldDB" id="A0A804JIH4"/>
<feature type="compositionally biased region" description="Polar residues" evidence="1">
    <location>
        <begin position="50"/>
        <end position="78"/>
    </location>
</feature>
<dbReference type="EnsemblPlants" id="Ma06_t20710.1">
    <property type="protein sequence ID" value="Ma06_p20710.1"/>
    <property type="gene ID" value="Ma06_g20710"/>
</dbReference>